<feature type="coiled-coil region" evidence="8">
    <location>
        <begin position="16"/>
        <end position="50"/>
    </location>
</feature>
<evidence type="ECO:0000256" key="7">
    <source>
        <dbReference type="ARBA" id="ARBA00023242"/>
    </source>
</evidence>
<evidence type="ECO:0000313" key="12">
    <source>
        <dbReference type="EMBL" id="CAR29348.1"/>
    </source>
</evidence>
<evidence type="ECO:0000256" key="8">
    <source>
        <dbReference type="SAM" id="Coils"/>
    </source>
</evidence>
<dbReference type="EMBL" id="CU928179">
    <property type="protein sequence ID" value="CAR29348.1"/>
    <property type="molecule type" value="Genomic_DNA"/>
</dbReference>
<name>C5DZR4_ZYGRC</name>
<dbReference type="InterPro" id="IPR040184">
    <property type="entry name" value="Mcm10"/>
</dbReference>
<dbReference type="PANTHER" id="PTHR13454:SF11">
    <property type="entry name" value="PROTEIN MCM10 HOMOLOG"/>
    <property type="match status" value="1"/>
</dbReference>
<reference evidence="12 13" key="1">
    <citation type="journal article" date="2009" name="Genome Res.">
        <title>Comparative genomics of protoploid Saccharomycetaceae.</title>
        <authorList>
            <consortium name="The Genolevures Consortium"/>
            <person name="Souciet J.-L."/>
            <person name="Dujon B."/>
            <person name="Gaillardin C."/>
            <person name="Johnston M."/>
            <person name="Baret P.V."/>
            <person name="Cliften P."/>
            <person name="Sherman D.J."/>
            <person name="Weissenbach J."/>
            <person name="Westhof E."/>
            <person name="Wincker P."/>
            <person name="Jubin C."/>
            <person name="Poulain J."/>
            <person name="Barbe V."/>
            <person name="Segurens B."/>
            <person name="Artiguenave F."/>
            <person name="Anthouard V."/>
            <person name="Vacherie B."/>
            <person name="Val M.-E."/>
            <person name="Fulton R.S."/>
            <person name="Minx P."/>
            <person name="Wilson R."/>
            <person name="Durrens P."/>
            <person name="Jean G."/>
            <person name="Marck C."/>
            <person name="Martin T."/>
            <person name="Nikolski M."/>
            <person name="Rolland T."/>
            <person name="Seret M.-L."/>
            <person name="Casaregola S."/>
            <person name="Despons L."/>
            <person name="Fairhead C."/>
            <person name="Fischer G."/>
            <person name="Lafontaine I."/>
            <person name="Leh V."/>
            <person name="Lemaire M."/>
            <person name="de Montigny J."/>
            <person name="Neuveglise C."/>
            <person name="Thierry A."/>
            <person name="Blanc-Lenfle I."/>
            <person name="Bleykasten C."/>
            <person name="Diffels J."/>
            <person name="Fritsch E."/>
            <person name="Frangeul L."/>
            <person name="Goeffon A."/>
            <person name="Jauniaux N."/>
            <person name="Kachouri-Lafond R."/>
            <person name="Payen C."/>
            <person name="Potier S."/>
            <person name="Pribylova L."/>
            <person name="Ozanne C."/>
            <person name="Richard G.-F."/>
            <person name="Sacerdot C."/>
            <person name="Straub M.-L."/>
            <person name="Talla E."/>
        </authorList>
    </citation>
    <scope>NUCLEOTIDE SEQUENCE [LARGE SCALE GENOMIC DNA]</scope>
    <source>
        <strain evidence="12 13">ATCC 2623 / CBS 732 / BCRC 21506 / NBRC 1130 / NCYC 568 / NRRL Y-229</strain>
    </source>
</reference>
<keyword evidence="3" id="KW-0235">DNA replication</keyword>
<dbReference type="AlphaFoldDB" id="C5DZR4"/>
<dbReference type="SUPFAM" id="SSF50249">
    <property type="entry name" value="Nucleic acid-binding proteins"/>
    <property type="match status" value="1"/>
</dbReference>
<evidence type="ECO:0000256" key="1">
    <source>
        <dbReference type="ARBA" id="ARBA00004123"/>
    </source>
</evidence>
<dbReference type="GO" id="GO:0003688">
    <property type="term" value="F:DNA replication origin binding"/>
    <property type="evidence" value="ECO:0007669"/>
    <property type="project" value="TreeGrafter"/>
</dbReference>
<dbReference type="GO" id="GO:0008270">
    <property type="term" value="F:zinc ion binding"/>
    <property type="evidence" value="ECO:0007669"/>
    <property type="project" value="UniProtKB-KW"/>
</dbReference>
<evidence type="ECO:0000256" key="9">
    <source>
        <dbReference type="SAM" id="MobiDB-lite"/>
    </source>
</evidence>
<feature type="compositionally biased region" description="Acidic residues" evidence="9">
    <location>
        <begin position="557"/>
        <end position="569"/>
    </location>
</feature>
<evidence type="ECO:0000256" key="6">
    <source>
        <dbReference type="ARBA" id="ARBA00022833"/>
    </source>
</evidence>
<comment type="similarity">
    <text evidence="2">Belongs to the MCM10 family.</text>
</comment>
<keyword evidence="4" id="KW-0479">Metal-binding</keyword>
<evidence type="ECO:0000256" key="2">
    <source>
        <dbReference type="ARBA" id="ARBA00009679"/>
    </source>
</evidence>
<evidence type="ECO:0000256" key="5">
    <source>
        <dbReference type="ARBA" id="ARBA00022771"/>
    </source>
</evidence>
<sequence length="569" mass="65603">MRDPREVLNNDLYDVLTSEGEEENEIEAQIAEIERQKKDLLQRLNVKKTNPKPLDPNLSHIQVESSPKKVTNSVLPPTVQQQEPRGEVRNENLNELKAQSQEQIPANTTSFFIEKYSTSKRKQDYEVRAQEDLLSNRVHTFQGARRQDEYKPIPTNELEEFSNLWISKRYIPKEEQRSIFANIKILRLSKLFAKVKPPKFNEPPYSNWAVIGLISNKGEVKFTSAASPKKYFKFTLTNFQYSIDTYIFGKEGVERYYNLRVGDIIAILNPQVLPWRPSGTKAHIKSFNLRISHKFECILEIGASRDLGWCPMFNKSKNEICRAPINKDKEDCCEYHRELKFRSTNAKRVELSGTYALGAPTRIDAQPALYRGGSSQKNLNYNIITNGADGGSNKEINPLDINARHFSNRNAAKAFFDERFQNPETLRNLENKRRKLRDNRKSNILNRELKKNSELDIKHKSAEEIDEIKRTTESTMGSGMMKNLGFDPTQGKIASVFKHQRSDSDKKPLTEKDSSVASLLSFKKDNVKLKPSKEILIKQKRRRERVWKEHFGSGGDEKDDSDSDLEIVS</sequence>
<dbReference type="KEGG" id="zro:ZYRO0G06578g"/>
<accession>C5DZR4</accession>
<evidence type="ECO:0000256" key="3">
    <source>
        <dbReference type="ARBA" id="ARBA00022705"/>
    </source>
</evidence>
<keyword evidence="8" id="KW-0175">Coiled coil</keyword>
<gene>
    <name evidence="12" type="ordered locus">ZYRO0G06578g</name>
</gene>
<dbReference type="FunCoup" id="C5DZR4">
    <property type="interactions" value="64"/>
</dbReference>
<evidence type="ECO:0000256" key="4">
    <source>
        <dbReference type="ARBA" id="ARBA00022723"/>
    </source>
</evidence>
<dbReference type="GO" id="GO:0006270">
    <property type="term" value="P:DNA replication initiation"/>
    <property type="evidence" value="ECO:0007669"/>
    <property type="project" value="InterPro"/>
</dbReference>
<dbReference type="STRING" id="559307.C5DZR4"/>
<feature type="region of interest" description="Disordered" evidence="9">
    <location>
        <begin position="65"/>
        <end position="86"/>
    </location>
</feature>
<dbReference type="InterPro" id="IPR015408">
    <property type="entry name" value="Znf_Mcm10/DnaG"/>
</dbReference>
<dbReference type="Pfam" id="PF22379">
    <property type="entry name" value="OB_MCM10"/>
    <property type="match status" value="1"/>
</dbReference>
<dbReference type="InterPro" id="IPR055065">
    <property type="entry name" value="OB_MCM10"/>
</dbReference>
<feature type="domain" description="MCM10 OB-fold" evidence="11">
    <location>
        <begin position="161"/>
        <end position="273"/>
    </location>
</feature>
<evidence type="ECO:0000259" key="10">
    <source>
        <dbReference type="Pfam" id="PF09329"/>
    </source>
</evidence>
<keyword evidence="7" id="KW-0539">Nucleus</keyword>
<dbReference type="GO" id="GO:0043596">
    <property type="term" value="C:nuclear replication fork"/>
    <property type="evidence" value="ECO:0007669"/>
    <property type="project" value="TreeGrafter"/>
</dbReference>
<feature type="region of interest" description="Disordered" evidence="9">
    <location>
        <begin position="541"/>
        <end position="569"/>
    </location>
</feature>
<dbReference type="GO" id="GO:0003697">
    <property type="term" value="F:single-stranded DNA binding"/>
    <property type="evidence" value="ECO:0007669"/>
    <property type="project" value="InterPro"/>
</dbReference>
<comment type="subcellular location">
    <subcellularLocation>
        <location evidence="1">Nucleus</location>
    </subcellularLocation>
</comment>
<dbReference type="HOGENOM" id="CLU_036499_0_0_1"/>
<keyword evidence="13" id="KW-1185">Reference proteome</keyword>
<feature type="domain" description="Zinc finger Mcm10/DnaG-type" evidence="10">
    <location>
        <begin position="302"/>
        <end position="348"/>
    </location>
</feature>
<dbReference type="Proteomes" id="UP000008536">
    <property type="component" value="Chromosome G"/>
</dbReference>
<evidence type="ECO:0000259" key="11">
    <source>
        <dbReference type="Pfam" id="PF22379"/>
    </source>
</evidence>
<organism evidence="12 13">
    <name type="scientific">Zygosaccharomyces rouxii (strain ATCC 2623 / CBS 732 / NBRC 1130 / NCYC 568 / NRRL Y-229)</name>
    <dbReference type="NCBI Taxonomy" id="559307"/>
    <lineage>
        <taxon>Eukaryota</taxon>
        <taxon>Fungi</taxon>
        <taxon>Dikarya</taxon>
        <taxon>Ascomycota</taxon>
        <taxon>Saccharomycotina</taxon>
        <taxon>Saccharomycetes</taxon>
        <taxon>Saccharomycetales</taxon>
        <taxon>Saccharomycetaceae</taxon>
        <taxon>Zygosaccharomyces</taxon>
    </lineage>
</organism>
<keyword evidence="6" id="KW-0862">Zinc</keyword>
<dbReference type="Gene3D" id="2.40.50.140">
    <property type="entry name" value="Nucleic acid-binding proteins"/>
    <property type="match status" value="1"/>
</dbReference>
<dbReference type="Pfam" id="PF09329">
    <property type="entry name" value="zf-primase"/>
    <property type="match status" value="1"/>
</dbReference>
<feature type="compositionally biased region" description="Polar residues" evidence="9">
    <location>
        <begin position="65"/>
        <end position="83"/>
    </location>
</feature>
<keyword evidence="5" id="KW-0863">Zinc-finger</keyword>
<dbReference type="InParanoid" id="C5DZR4"/>
<dbReference type="InterPro" id="IPR012340">
    <property type="entry name" value="NA-bd_OB-fold"/>
</dbReference>
<dbReference type="PANTHER" id="PTHR13454">
    <property type="entry name" value="PROTEIN MCM10 HOMOLOG"/>
    <property type="match status" value="1"/>
</dbReference>
<protein>
    <submittedName>
        <fullName evidence="12">ZYRO0G06578p</fullName>
    </submittedName>
</protein>
<proteinExistence type="inferred from homology"/>
<evidence type="ECO:0000313" key="13">
    <source>
        <dbReference type="Proteomes" id="UP000008536"/>
    </source>
</evidence>
<dbReference type="FunFam" id="2.40.50.140:FF:000368">
    <property type="entry name" value="Mcm10p"/>
    <property type="match status" value="1"/>
</dbReference>